<sequence>MLSSKGKRRSIRPPAVAPAGAGAAAGAAGRGFHNRSDQFRIDAAAAG</sequence>
<reference evidence="2" key="2">
    <citation type="submission" date="2021-08" db="EMBL/GenBank/DDBJ databases">
        <authorList>
            <person name="Tani A."/>
            <person name="Ola A."/>
            <person name="Ogura Y."/>
            <person name="Katsura K."/>
            <person name="Hayashi T."/>
        </authorList>
    </citation>
    <scope>NUCLEOTIDE SEQUENCE</scope>
    <source>
        <strain evidence="2">KCTC 52305</strain>
    </source>
</reference>
<feature type="compositionally biased region" description="Low complexity" evidence="1">
    <location>
        <begin position="13"/>
        <end position="27"/>
    </location>
</feature>
<evidence type="ECO:0000313" key="2">
    <source>
        <dbReference type="EMBL" id="GJD50181.1"/>
    </source>
</evidence>
<dbReference type="Proteomes" id="UP001055167">
    <property type="component" value="Unassembled WGS sequence"/>
</dbReference>
<organism evidence="2 3">
    <name type="scientific">Methylobacterium crusticola</name>
    <dbReference type="NCBI Taxonomy" id="1697972"/>
    <lineage>
        <taxon>Bacteria</taxon>
        <taxon>Pseudomonadati</taxon>
        <taxon>Pseudomonadota</taxon>
        <taxon>Alphaproteobacteria</taxon>
        <taxon>Hyphomicrobiales</taxon>
        <taxon>Methylobacteriaceae</taxon>
        <taxon>Methylobacterium</taxon>
    </lineage>
</organism>
<reference evidence="2" key="1">
    <citation type="journal article" date="2021" name="Front. Microbiol.">
        <title>Comprehensive Comparative Genomics and Phenotyping of Methylobacterium Species.</title>
        <authorList>
            <person name="Alessa O."/>
            <person name="Ogura Y."/>
            <person name="Fujitani Y."/>
            <person name="Takami H."/>
            <person name="Hayashi T."/>
            <person name="Sahin N."/>
            <person name="Tani A."/>
        </authorList>
    </citation>
    <scope>NUCLEOTIDE SEQUENCE</scope>
    <source>
        <strain evidence="2">KCTC 52305</strain>
    </source>
</reference>
<accession>A0ABQ4QZX7</accession>
<proteinExistence type="predicted"/>
<gene>
    <name evidence="2" type="ORF">OPKNFCMD_2918</name>
</gene>
<evidence type="ECO:0000313" key="3">
    <source>
        <dbReference type="Proteomes" id="UP001055167"/>
    </source>
</evidence>
<feature type="region of interest" description="Disordered" evidence="1">
    <location>
        <begin position="1"/>
        <end position="32"/>
    </location>
</feature>
<feature type="compositionally biased region" description="Basic residues" evidence="1">
    <location>
        <begin position="1"/>
        <end position="11"/>
    </location>
</feature>
<name>A0ABQ4QZX7_9HYPH</name>
<protein>
    <submittedName>
        <fullName evidence="2">Uncharacterized protein</fullName>
    </submittedName>
</protein>
<keyword evidence="3" id="KW-1185">Reference proteome</keyword>
<dbReference type="EMBL" id="BPQH01000008">
    <property type="protein sequence ID" value="GJD50181.1"/>
    <property type="molecule type" value="Genomic_DNA"/>
</dbReference>
<evidence type="ECO:0000256" key="1">
    <source>
        <dbReference type="SAM" id="MobiDB-lite"/>
    </source>
</evidence>
<comment type="caution">
    <text evidence="2">The sequence shown here is derived from an EMBL/GenBank/DDBJ whole genome shotgun (WGS) entry which is preliminary data.</text>
</comment>